<evidence type="ECO:0000256" key="3">
    <source>
        <dbReference type="ARBA" id="ARBA00023125"/>
    </source>
</evidence>
<dbReference type="InterPro" id="IPR036388">
    <property type="entry name" value="WH-like_DNA-bd_sf"/>
</dbReference>
<dbReference type="CDD" id="cd08411">
    <property type="entry name" value="PBP2_OxyR"/>
    <property type="match status" value="1"/>
</dbReference>
<dbReference type="InterPro" id="IPR000847">
    <property type="entry name" value="LysR_HTH_N"/>
</dbReference>
<keyword evidence="8" id="KW-1185">Reference proteome</keyword>
<dbReference type="Pfam" id="PF00126">
    <property type="entry name" value="HTH_1"/>
    <property type="match status" value="1"/>
</dbReference>
<dbReference type="PRINTS" id="PR00039">
    <property type="entry name" value="HTHLYSR"/>
</dbReference>
<dbReference type="SUPFAM" id="SSF53850">
    <property type="entry name" value="Periplasmic binding protein-like II"/>
    <property type="match status" value="1"/>
</dbReference>
<dbReference type="EMBL" id="BAAFGK010000005">
    <property type="protein sequence ID" value="GAB0058873.1"/>
    <property type="molecule type" value="Genomic_DNA"/>
</dbReference>
<dbReference type="PROSITE" id="PS50931">
    <property type="entry name" value="HTH_LYSR"/>
    <property type="match status" value="1"/>
</dbReference>
<organism evidence="7 8">
    <name type="scientific">Candidatus Magnetaquiglobus chichijimensis</name>
    <dbReference type="NCBI Taxonomy" id="3141448"/>
    <lineage>
        <taxon>Bacteria</taxon>
        <taxon>Pseudomonadati</taxon>
        <taxon>Pseudomonadota</taxon>
        <taxon>Magnetococcia</taxon>
        <taxon>Magnetococcales</taxon>
        <taxon>Candidatus Magnetaquicoccaceae</taxon>
        <taxon>Candidatus Magnetaquiglobus</taxon>
    </lineage>
</organism>
<dbReference type="InterPro" id="IPR005119">
    <property type="entry name" value="LysR_subst-bd"/>
</dbReference>
<dbReference type="InterPro" id="IPR036390">
    <property type="entry name" value="WH_DNA-bd_sf"/>
</dbReference>
<protein>
    <submittedName>
        <fullName evidence="7">Hydrogen peroxide-inducible genes activator</fullName>
    </submittedName>
</protein>
<keyword evidence="2" id="KW-0805">Transcription regulation</keyword>
<evidence type="ECO:0000313" key="7">
    <source>
        <dbReference type="EMBL" id="GAB0058873.1"/>
    </source>
</evidence>
<name>A0ABQ0CDA0_9PROT</name>
<evidence type="ECO:0000256" key="4">
    <source>
        <dbReference type="ARBA" id="ARBA00023159"/>
    </source>
</evidence>
<evidence type="ECO:0000313" key="8">
    <source>
        <dbReference type="Proteomes" id="UP001628193"/>
    </source>
</evidence>
<feature type="domain" description="HTH lysR-type" evidence="6">
    <location>
        <begin position="1"/>
        <end position="58"/>
    </location>
</feature>
<accession>A0ABQ0CDA0</accession>
<sequence length="316" mass="34691">MNLRQIEYALAVARARNFNRAADLCHVSQPSLSVAVKSLEEELGVPLFERSRNEIKVTRHGQLVLEAMRAALESVERIRRVAQECADPLAGSLRIGAILTVGPYLFPGLAAAFHAVAPRMKLLIEENFTAILTERLKRGDLDAIFISFPFQEHGLEVFPLYDESFVAAVPAGHPWERRDDLNGDDLALTQLILLGKGHCFRDQVLDICPECMRLDSSSGGARNIIEGTSLETVRHMVATGAGVSVLPQSSLNSLLCNMNACPVREDHLVRYVPFAPPVPSRRVALAWRSSFPNREAIEALALAARRSLPPGTIAVT</sequence>
<comment type="similarity">
    <text evidence="1">Belongs to the LysR transcriptional regulatory family.</text>
</comment>
<gene>
    <name evidence="7" type="primary">oxyR</name>
    <name evidence="7" type="ORF">SIID45300_03231</name>
</gene>
<comment type="caution">
    <text evidence="7">The sequence shown here is derived from an EMBL/GenBank/DDBJ whole genome shotgun (WGS) entry which is preliminary data.</text>
</comment>
<dbReference type="Gene3D" id="3.40.190.10">
    <property type="entry name" value="Periplasmic binding protein-like II"/>
    <property type="match status" value="2"/>
</dbReference>
<evidence type="ECO:0000259" key="6">
    <source>
        <dbReference type="PROSITE" id="PS50931"/>
    </source>
</evidence>
<keyword evidence="5" id="KW-0804">Transcription</keyword>
<dbReference type="PANTHER" id="PTHR30346">
    <property type="entry name" value="TRANSCRIPTIONAL DUAL REGULATOR HCAR-RELATED"/>
    <property type="match status" value="1"/>
</dbReference>
<reference evidence="7 8" key="2">
    <citation type="submission" date="2024-09" db="EMBL/GenBank/DDBJ databases">
        <title>Draft genome sequence of Candidatus Magnetaquicoccaceae bacterium FCR-1.</title>
        <authorList>
            <person name="Shimoshige H."/>
            <person name="Shimamura S."/>
            <person name="Taoka A."/>
            <person name="Kobayashi H."/>
            <person name="Maekawa T."/>
        </authorList>
    </citation>
    <scope>NUCLEOTIDE SEQUENCE [LARGE SCALE GENOMIC DNA]</scope>
    <source>
        <strain evidence="7 8">FCR-1</strain>
    </source>
</reference>
<reference evidence="7 8" key="1">
    <citation type="submission" date="2024-05" db="EMBL/GenBank/DDBJ databases">
        <authorList>
            <consortium name="Candidatus Magnetaquicoccaceae bacterium FCR-1 genome sequencing consortium"/>
            <person name="Shimoshige H."/>
            <person name="Shimamura S."/>
            <person name="Taoka A."/>
            <person name="Kobayashi H."/>
            <person name="Maekawa T."/>
        </authorList>
    </citation>
    <scope>NUCLEOTIDE SEQUENCE [LARGE SCALE GENOMIC DNA]</scope>
    <source>
        <strain evidence="7 8">FCR-1</strain>
    </source>
</reference>
<dbReference type="Gene3D" id="1.10.10.10">
    <property type="entry name" value="Winged helix-like DNA-binding domain superfamily/Winged helix DNA-binding domain"/>
    <property type="match status" value="1"/>
</dbReference>
<keyword evidence="4" id="KW-0010">Activator</keyword>
<evidence type="ECO:0000256" key="1">
    <source>
        <dbReference type="ARBA" id="ARBA00009437"/>
    </source>
</evidence>
<proteinExistence type="inferred from homology"/>
<dbReference type="Proteomes" id="UP001628193">
    <property type="component" value="Unassembled WGS sequence"/>
</dbReference>
<evidence type="ECO:0000256" key="2">
    <source>
        <dbReference type="ARBA" id="ARBA00023015"/>
    </source>
</evidence>
<dbReference type="SUPFAM" id="SSF46785">
    <property type="entry name" value="Winged helix' DNA-binding domain"/>
    <property type="match status" value="1"/>
</dbReference>
<dbReference type="PANTHER" id="PTHR30346:SF26">
    <property type="entry name" value="HYDROGEN PEROXIDE-INDUCIBLE GENES ACTIVATOR"/>
    <property type="match status" value="1"/>
</dbReference>
<evidence type="ECO:0000256" key="5">
    <source>
        <dbReference type="ARBA" id="ARBA00023163"/>
    </source>
</evidence>
<dbReference type="Pfam" id="PF03466">
    <property type="entry name" value="LysR_substrate"/>
    <property type="match status" value="1"/>
</dbReference>
<dbReference type="RefSeq" id="WP_420906592.1">
    <property type="nucleotide sequence ID" value="NZ_BAAFGK010000005.1"/>
</dbReference>
<keyword evidence="3" id="KW-0238">DNA-binding</keyword>